<dbReference type="RefSeq" id="WP_117352848.1">
    <property type="nucleotide sequence ID" value="NZ_CP020083.1"/>
</dbReference>
<protein>
    <submittedName>
        <fullName evidence="1">Uncharacterized protein</fullName>
    </submittedName>
</protein>
<keyword evidence="2" id="KW-1185">Reference proteome</keyword>
<dbReference type="Proteomes" id="UP000258016">
    <property type="component" value="Chromosome"/>
</dbReference>
<dbReference type="EMBL" id="CP020083">
    <property type="protein sequence ID" value="ASR52622.1"/>
    <property type="molecule type" value="Genomic_DNA"/>
</dbReference>
<reference evidence="1 2" key="1">
    <citation type="submission" date="2017-03" db="EMBL/GenBank/DDBJ databases">
        <title>Complete genome sequence of Blastomonas fulva degrading microcsystin LR.</title>
        <authorList>
            <person name="Lee H.-g."/>
            <person name="Jin L."/>
            <person name="oh H.-M."/>
        </authorList>
    </citation>
    <scope>NUCLEOTIDE SEQUENCE [LARGE SCALE GENOMIC DNA]</scope>
    <source>
        <strain evidence="1 2">T2</strain>
    </source>
</reference>
<gene>
    <name evidence="1" type="ORF">B5J99_15090</name>
</gene>
<sequence length="283" mass="31124">MERRLRACVDRFAGTSGYALSQALGPMLTDAELASMWLQERLIGLQQPRPQLPAGFADPVCQSLVMLDHQRVHLSLAIVSAEGWKAERATQVGAPQIVGFADGWTTIRFLSAPLAKVQRHYLDQTRQDRRAFAESPRQVTTGEVICLDNARETLRFVGLGADVVMLRLLVRDPDAQQAVECDARTGAVLRIREAQSGDGRTRMMLSLLRSLGRSDAVPAIAEALASWPAHLRWHGVREALATDSIAGFALLQAMAETDPDADLRALASRTRDDLFTRYPQLAA</sequence>
<accession>A0ABM6M9M4</accession>
<organism evidence="1 2">
    <name type="scientific">Blastomonas fulva</name>
    <dbReference type="NCBI Taxonomy" id="1550728"/>
    <lineage>
        <taxon>Bacteria</taxon>
        <taxon>Pseudomonadati</taxon>
        <taxon>Pseudomonadota</taxon>
        <taxon>Alphaproteobacteria</taxon>
        <taxon>Sphingomonadales</taxon>
        <taxon>Sphingomonadaceae</taxon>
        <taxon>Blastomonas</taxon>
    </lineage>
</organism>
<evidence type="ECO:0000313" key="1">
    <source>
        <dbReference type="EMBL" id="ASR52622.1"/>
    </source>
</evidence>
<name>A0ABM6M9M4_9SPHN</name>
<evidence type="ECO:0000313" key="2">
    <source>
        <dbReference type="Proteomes" id="UP000258016"/>
    </source>
</evidence>
<proteinExistence type="predicted"/>
<dbReference type="GeneID" id="303486910"/>